<proteinExistence type="inferred from homology"/>
<feature type="chain" id="PRO_5045813231" evidence="2">
    <location>
        <begin position="30"/>
        <end position="468"/>
    </location>
</feature>
<accession>A0ABW8IQT7</accession>
<keyword evidence="2" id="KW-0732">Signal</keyword>
<comment type="similarity">
    <text evidence="1">Belongs to the PstS family.</text>
</comment>
<dbReference type="RefSeq" id="WP_380015685.1">
    <property type="nucleotide sequence ID" value="NZ_JADIKI010000023.1"/>
</dbReference>
<evidence type="ECO:0000259" key="3">
    <source>
        <dbReference type="Pfam" id="PF12849"/>
    </source>
</evidence>
<dbReference type="PANTHER" id="PTHR42996:SF1">
    <property type="entry name" value="PHOSPHATE-BINDING PROTEIN PSTS"/>
    <property type="match status" value="1"/>
</dbReference>
<dbReference type="Pfam" id="PF12849">
    <property type="entry name" value="PBP_like_2"/>
    <property type="match status" value="1"/>
</dbReference>
<dbReference type="EMBL" id="JADIKI010000023">
    <property type="protein sequence ID" value="MFK2856614.1"/>
    <property type="molecule type" value="Genomic_DNA"/>
</dbReference>
<sequence>MSYELSKLSTRTKLMAGALALVMAGFSHASGTQVGGGATLPSIGYVGSKAATVLQVFGANVAPTSLFGVYSAQSGNPGVSYCLTGSGAGKNILAGATVGGIKFNVQNPCTKNAAGTVTGFGAPAVGRTDLLQPDFAGADSPLNGSDYLNYQNNHDSLDYPVQFPAVAGAVAMAFNLKDNTGTQVTSSEVNLSDAQICLVYSHQITVWNDSRLASAFTLPAGHSIPANPINVQYRSDGSGTTFSLSNHLANVCGTINSHVFETNQAFTSVVANFVSPPPANWTGSSGNESVAAAIGNTANSFGYVETANALATNPGLQFAKVNGTSPTANFGSPLTITGTAFVYNEVINTTNNTNGTAQLEAISAVPGVVNPPTTSCIALVKPALYARAGVPGGLVPTGTYPIVAVSYLLGNNNDNGTDLNFVKGVLTSPYTPAITSKVTTIGPGKGLAFLTLGSGAFTAAQVSGCVVN</sequence>
<protein>
    <submittedName>
        <fullName evidence="4">Substrate-binding domain-containing protein</fullName>
    </submittedName>
</protein>
<evidence type="ECO:0000313" key="5">
    <source>
        <dbReference type="Proteomes" id="UP001620409"/>
    </source>
</evidence>
<dbReference type="SUPFAM" id="SSF53850">
    <property type="entry name" value="Periplasmic binding protein-like II"/>
    <property type="match status" value="1"/>
</dbReference>
<dbReference type="InterPro" id="IPR050962">
    <property type="entry name" value="Phosphate-bind_PstS"/>
</dbReference>
<evidence type="ECO:0000256" key="2">
    <source>
        <dbReference type="SAM" id="SignalP"/>
    </source>
</evidence>
<dbReference type="PANTHER" id="PTHR42996">
    <property type="entry name" value="PHOSPHATE-BINDING PROTEIN PSTS"/>
    <property type="match status" value="1"/>
</dbReference>
<evidence type="ECO:0000313" key="4">
    <source>
        <dbReference type="EMBL" id="MFK2856614.1"/>
    </source>
</evidence>
<keyword evidence="5" id="KW-1185">Reference proteome</keyword>
<feature type="signal peptide" evidence="2">
    <location>
        <begin position="1"/>
        <end position="29"/>
    </location>
</feature>
<dbReference type="Gene3D" id="3.40.190.10">
    <property type="entry name" value="Periplasmic binding protein-like II"/>
    <property type="match status" value="1"/>
</dbReference>
<comment type="caution">
    <text evidence="4">The sequence shown here is derived from an EMBL/GenBank/DDBJ whole genome shotgun (WGS) entry which is preliminary data.</text>
</comment>
<dbReference type="Proteomes" id="UP001620409">
    <property type="component" value="Unassembled WGS sequence"/>
</dbReference>
<dbReference type="InterPro" id="IPR024370">
    <property type="entry name" value="PBP_domain"/>
</dbReference>
<evidence type="ECO:0000256" key="1">
    <source>
        <dbReference type="ARBA" id="ARBA00008725"/>
    </source>
</evidence>
<organism evidence="4 5">
    <name type="scientific">Dyella humi</name>
    <dbReference type="NCBI Taxonomy" id="1770547"/>
    <lineage>
        <taxon>Bacteria</taxon>
        <taxon>Pseudomonadati</taxon>
        <taxon>Pseudomonadota</taxon>
        <taxon>Gammaproteobacteria</taxon>
        <taxon>Lysobacterales</taxon>
        <taxon>Rhodanobacteraceae</taxon>
        <taxon>Dyella</taxon>
    </lineage>
</organism>
<reference evidence="4 5" key="1">
    <citation type="submission" date="2020-10" db="EMBL/GenBank/DDBJ databases">
        <title>Phylogeny of dyella-like bacteria.</title>
        <authorList>
            <person name="Fu J."/>
        </authorList>
    </citation>
    <scope>NUCLEOTIDE SEQUENCE [LARGE SCALE GENOMIC DNA]</scope>
    <source>
        <strain evidence="4 5">DHG40</strain>
    </source>
</reference>
<name>A0ABW8IQT7_9GAMM</name>
<feature type="domain" description="PBP" evidence="3">
    <location>
        <begin position="79"/>
        <end position="323"/>
    </location>
</feature>
<gene>
    <name evidence="4" type="ORF">ISP18_18545</name>
</gene>